<accession>A0A0E9W916</accession>
<reference evidence="1" key="2">
    <citation type="journal article" date="2015" name="Fish Shellfish Immunol.">
        <title>Early steps in the European eel (Anguilla anguilla)-Vibrio vulnificus interaction in the gills: Role of the RtxA13 toxin.</title>
        <authorList>
            <person name="Callol A."/>
            <person name="Pajuelo D."/>
            <person name="Ebbesson L."/>
            <person name="Teles M."/>
            <person name="MacKenzie S."/>
            <person name="Amaro C."/>
        </authorList>
    </citation>
    <scope>NUCLEOTIDE SEQUENCE</scope>
</reference>
<proteinExistence type="predicted"/>
<organism evidence="1">
    <name type="scientific">Anguilla anguilla</name>
    <name type="common">European freshwater eel</name>
    <name type="synonym">Muraena anguilla</name>
    <dbReference type="NCBI Taxonomy" id="7936"/>
    <lineage>
        <taxon>Eukaryota</taxon>
        <taxon>Metazoa</taxon>
        <taxon>Chordata</taxon>
        <taxon>Craniata</taxon>
        <taxon>Vertebrata</taxon>
        <taxon>Euteleostomi</taxon>
        <taxon>Actinopterygii</taxon>
        <taxon>Neopterygii</taxon>
        <taxon>Teleostei</taxon>
        <taxon>Anguilliformes</taxon>
        <taxon>Anguillidae</taxon>
        <taxon>Anguilla</taxon>
    </lineage>
</organism>
<reference evidence="1" key="1">
    <citation type="submission" date="2014-11" db="EMBL/GenBank/DDBJ databases">
        <authorList>
            <person name="Amaro Gonzalez C."/>
        </authorList>
    </citation>
    <scope>NUCLEOTIDE SEQUENCE</scope>
</reference>
<sequence length="40" mass="4710">MQSDNLASVHKGKQMVLYWSSNFCKTTYIMILSPFKLLWV</sequence>
<dbReference type="AlphaFoldDB" id="A0A0E9W916"/>
<protein>
    <submittedName>
        <fullName evidence="1">Uncharacterized protein</fullName>
    </submittedName>
</protein>
<name>A0A0E9W916_ANGAN</name>
<dbReference type="EMBL" id="GBXM01021801">
    <property type="protein sequence ID" value="JAH86776.1"/>
    <property type="molecule type" value="Transcribed_RNA"/>
</dbReference>
<evidence type="ECO:0000313" key="1">
    <source>
        <dbReference type="EMBL" id="JAH86776.1"/>
    </source>
</evidence>